<dbReference type="InterPro" id="IPR053192">
    <property type="entry name" value="Vacuole_Formation_Reg"/>
</dbReference>
<evidence type="ECO:0000259" key="2">
    <source>
        <dbReference type="Pfam" id="PF03107"/>
    </source>
</evidence>
<gene>
    <name evidence="4" type="ORF">AN1_LOCUS8114</name>
</gene>
<dbReference type="InterPro" id="IPR046349">
    <property type="entry name" value="C1-like_sf"/>
</dbReference>
<protein>
    <recommendedName>
        <fullName evidence="6">Cysteine/Histidine-rich C1 domain family protein</fullName>
    </recommendedName>
</protein>
<dbReference type="InterPro" id="IPR004146">
    <property type="entry name" value="DC1"/>
</dbReference>
<feature type="domain" description="DC1" evidence="2">
    <location>
        <begin position="131"/>
        <end position="164"/>
    </location>
</feature>
<dbReference type="Pfam" id="PF03107">
    <property type="entry name" value="C1_2"/>
    <property type="match status" value="5"/>
</dbReference>
<dbReference type="ExpressionAtlas" id="A0A654ETP6">
    <property type="expression patterns" value="baseline and differential"/>
</dbReference>
<dbReference type="InterPro" id="IPR054483">
    <property type="entry name" value="DC1-like_CT"/>
</dbReference>
<name>A0A654ETP6_ARATH</name>
<feature type="domain" description="DC1-like C-terminal" evidence="3">
    <location>
        <begin position="563"/>
        <end position="603"/>
    </location>
</feature>
<feature type="domain" description="DC1" evidence="2">
    <location>
        <begin position="318"/>
        <end position="366"/>
    </location>
</feature>
<feature type="domain" description="DC1" evidence="2">
    <location>
        <begin position="500"/>
        <end position="543"/>
    </location>
</feature>
<dbReference type="AlphaFoldDB" id="A0A654ETP6"/>
<proteinExistence type="predicted"/>
<keyword evidence="1" id="KW-0677">Repeat</keyword>
<dbReference type="PANTHER" id="PTHR32410">
    <property type="entry name" value="CYSTEINE/HISTIDINE-RICH C1 DOMAIN FAMILY PROTEIN"/>
    <property type="match status" value="1"/>
</dbReference>
<evidence type="ECO:0000256" key="1">
    <source>
        <dbReference type="ARBA" id="ARBA00022737"/>
    </source>
</evidence>
<reference evidence="4 5" key="1">
    <citation type="submission" date="2019-11" db="EMBL/GenBank/DDBJ databases">
        <authorList>
            <person name="Jiao W.-B."/>
            <person name="Schneeberger K."/>
        </authorList>
    </citation>
    <scope>NUCLEOTIDE SEQUENCE [LARGE SCALE GENOMIC DNA]</scope>
    <source>
        <strain evidence="5">cv. An-1</strain>
    </source>
</reference>
<evidence type="ECO:0000313" key="4">
    <source>
        <dbReference type="EMBL" id="VYS52653.1"/>
    </source>
</evidence>
<feature type="domain" description="DC1" evidence="2">
    <location>
        <begin position="177"/>
        <end position="221"/>
    </location>
</feature>
<dbReference type="Proteomes" id="UP000426265">
    <property type="component" value="Unassembled WGS sequence"/>
</dbReference>
<dbReference type="EMBL" id="CACRSJ010000105">
    <property type="protein sequence ID" value="VYS52653.1"/>
    <property type="molecule type" value="Genomic_DNA"/>
</dbReference>
<dbReference type="Pfam" id="PF22926">
    <property type="entry name" value="C1-like_CT"/>
    <property type="match status" value="1"/>
</dbReference>
<sequence length="632" mass="73542">MSYGQEETISYGGEEELLISSKVSGQEEEICRLSHPSHPHTLSRRYGEHPPSGCFASSDSTLIRHSLYFYFFCTTCDLEFDQYCYLRPRKMTHPYHPQHPLIFSVQDRQTGIIHDSDIHSYDVSSIIPEDSSILGNCNWCGNDLRSFDFFYRCSICNFSLDSSCSQNFPLPTISNPKSHHHSLIFLPRPLLFPCDACGLVEQWRPSYACFQCNYVVHKDCIDLPRVIKITRHPHRLFYTPFLSPSTSSLCRLCYETVDINYGQYTCNHDDCSFVVHSKCATHKNVWDGRELEWEPEEFDETEDVAPFKKVGDDLIKYFCHDHHLKLEKYDRVRDMDKQCQACVLHVDSRDFYNCFQCDYVLHEVCANLPRKLDHGLHNHPLFLDPVPLNAWDSSNCSVCERVTVGFVYKCSKKRCTRIYQQKRFQVDVRCILVPDCFTHKSHEHPLFLPIHNYDTRLCNGCNHTGSTSSYYLQCTLCKVFLCYECATIPDKLHNKYDAVPFSLCYGEVSDQTYWCEVCEGILDPREWFYTCSKPYITIHRSCVFGWSAYMMPGYTLLFGNLSIKVICNSSNTRLMCHNCDNRCWSTVYLKLSNGIAICSYQCLRDFNSKLDRSPRARYNVELVNWYLAALAD</sequence>
<accession>A0A654ETP6</accession>
<organism evidence="4 5">
    <name type="scientific">Arabidopsis thaliana</name>
    <name type="common">Mouse-ear cress</name>
    <dbReference type="NCBI Taxonomy" id="3702"/>
    <lineage>
        <taxon>Eukaryota</taxon>
        <taxon>Viridiplantae</taxon>
        <taxon>Streptophyta</taxon>
        <taxon>Embryophyta</taxon>
        <taxon>Tracheophyta</taxon>
        <taxon>Spermatophyta</taxon>
        <taxon>Magnoliopsida</taxon>
        <taxon>eudicotyledons</taxon>
        <taxon>Gunneridae</taxon>
        <taxon>Pentapetalae</taxon>
        <taxon>rosids</taxon>
        <taxon>malvids</taxon>
        <taxon>Brassicales</taxon>
        <taxon>Brassicaceae</taxon>
        <taxon>Camelineae</taxon>
        <taxon>Arabidopsis</taxon>
    </lineage>
</organism>
<dbReference type="SUPFAM" id="SSF57889">
    <property type="entry name" value="Cysteine-rich domain"/>
    <property type="match status" value="5"/>
</dbReference>
<evidence type="ECO:0000259" key="3">
    <source>
        <dbReference type="Pfam" id="PF22926"/>
    </source>
</evidence>
<feature type="domain" description="DC1" evidence="2">
    <location>
        <begin position="231"/>
        <end position="280"/>
    </location>
</feature>
<evidence type="ECO:0000313" key="5">
    <source>
        <dbReference type="Proteomes" id="UP000426265"/>
    </source>
</evidence>
<dbReference type="PANTHER" id="PTHR32410:SF168">
    <property type="entry name" value="CYSTEINE_HISTIDINE-RICH C1 DOMAIN FAMILY PROTEIN"/>
    <property type="match status" value="1"/>
</dbReference>
<evidence type="ECO:0008006" key="6">
    <source>
        <dbReference type="Google" id="ProtNLM"/>
    </source>
</evidence>